<dbReference type="EMBL" id="CADCUO010000117">
    <property type="protein sequence ID" value="CAA9396735.1"/>
    <property type="molecule type" value="Genomic_DNA"/>
</dbReference>
<feature type="domain" description="D-isomer specific 2-hydroxyacid dehydrogenase NAD-binding" evidence="6">
    <location>
        <begin position="113"/>
        <end position="286"/>
    </location>
</feature>
<dbReference type="EC" id="1.1.1.95" evidence="7"/>
<dbReference type="AlphaFoldDB" id="A0A6J4NSS5"/>
<dbReference type="PANTHER" id="PTHR43333">
    <property type="entry name" value="2-HACID_DH_C DOMAIN-CONTAINING PROTEIN"/>
    <property type="match status" value="1"/>
</dbReference>
<evidence type="ECO:0000256" key="4">
    <source>
        <dbReference type="RuleBase" id="RU003719"/>
    </source>
</evidence>
<keyword evidence="2 4" id="KW-0560">Oxidoreductase</keyword>
<dbReference type="CDD" id="cd05300">
    <property type="entry name" value="2-Hacid_dh_1"/>
    <property type="match status" value="1"/>
</dbReference>
<organism evidence="7">
    <name type="scientific">uncultured Propionibacteriaceae bacterium</name>
    <dbReference type="NCBI Taxonomy" id="257457"/>
    <lineage>
        <taxon>Bacteria</taxon>
        <taxon>Bacillati</taxon>
        <taxon>Actinomycetota</taxon>
        <taxon>Actinomycetes</taxon>
        <taxon>Propionibacteriales</taxon>
        <taxon>Propionibacteriaceae</taxon>
        <taxon>environmental samples</taxon>
    </lineage>
</organism>
<dbReference type="SUPFAM" id="SSF52283">
    <property type="entry name" value="Formate/glycerate dehydrogenase catalytic domain-like"/>
    <property type="match status" value="1"/>
</dbReference>
<gene>
    <name evidence="7" type="ORF">AVDCRST_MAG75-1879</name>
</gene>
<dbReference type="PANTHER" id="PTHR43333:SF1">
    <property type="entry name" value="D-ISOMER SPECIFIC 2-HYDROXYACID DEHYDROGENASE NAD-BINDING DOMAIN-CONTAINING PROTEIN"/>
    <property type="match status" value="1"/>
</dbReference>
<proteinExistence type="inferred from homology"/>
<protein>
    <submittedName>
        <fullName evidence="7">D-3-phosphoglycerate dehydrogenase</fullName>
        <ecNumber evidence="7">1.1.1.95</ecNumber>
    </submittedName>
</protein>
<dbReference type="GO" id="GO:0051287">
    <property type="term" value="F:NAD binding"/>
    <property type="evidence" value="ECO:0007669"/>
    <property type="project" value="InterPro"/>
</dbReference>
<dbReference type="Pfam" id="PF00389">
    <property type="entry name" value="2-Hacid_dh"/>
    <property type="match status" value="1"/>
</dbReference>
<name>A0A6J4NSS5_9ACTN</name>
<accession>A0A6J4NSS5</accession>
<evidence type="ECO:0000313" key="7">
    <source>
        <dbReference type="EMBL" id="CAA9396735.1"/>
    </source>
</evidence>
<keyword evidence="3" id="KW-0520">NAD</keyword>
<reference evidence="7" key="1">
    <citation type="submission" date="2020-02" db="EMBL/GenBank/DDBJ databases">
        <authorList>
            <person name="Meier V. D."/>
        </authorList>
    </citation>
    <scope>NUCLEOTIDE SEQUENCE</scope>
    <source>
        <strain evidence="7">AVDCRST_MAG75</strain>
    </source>
</reference>
<evidence type="ECO:0000259" key="5">
    <source>
        <dbReference type="Pfam" id="PF00389"/>
    </source>
</evidence>
<dbReference type="Pfam" id="PF02826">
    <property type="entry name" value="2-Hacid_dh_C"/>
    <property type="match status" value="1"/>
</dbReference>
<dbReference type="Gene3D" id="3.40.50.720">
    <property type="entry name" value="NAD(P)-binding Rossmann-like Domain"/>
    <property type="match status" value="2"/>
</dbReference>
<evidence type="ECO:0000259" key="6">
    <source>
        <dbReference type="Pfam" id="PF02826"/>
    </source>
</evidence>
<comment type="similarity">
    <text evidence="1 4">Belongs to the D-isomer specific 2-hydroxyacid dehydrogenase family.</text>
</comment>
<dbReference type="InterPro" id="IPR006140">
    <property type="entry name" value="D-isomer_DH_NAD-bd"/>
</dbReference>
<evidence type="ECO:0000256" key="2">
    <source>
        <dbReference type="ARBA" id="ARBA00023002"/>
    </source>
</evidence>
<dbReference type="InterPro" id="IPR006139">
    <property type="entry name" value="D-isomer_2_OHA_DH_cat_dom"/>
</dbReference>
<dbReference type="GO" id="GO:0004617">
    <property type="term" value="F:phosphoglycerate dehydrogenase activity"/>
    <property type="evidence" value="ECO:0007669"/>
    <property type="project" value="UniProtKB-EC"/>
</dbReference>
<dbReference type="InterPro" id="IPR036291">
    <property type="entry name" value="NAD(P)-bd_dom_sf"/>
</dbReference>
<dbReference type="SUPFAM" id="SSF51735">
    <property type="entry name" value="NAD(P)-binding Rossmann-fold domains"/>
    <property type="match status" value="1"/>
</dbReference>
<evidence type="ECO:0000256" key="1">
    <source>
        <dbReference type="ARBA" id="ARBA00005854"/>
    </source>
</evidence>
<sequence>MVTAVVHESILDDVEALLHAAGDDDRHRPDVNLLGVDDKASGADLASADAAIRWDLDDEGFQRLLDSATGLRWLHSPAAGVERWPLDELVKRNITLTNGAGVFAIPIAEWVLTTMLTAVKGTYAVRQAQQEHRWAPDIPADELYGKSVLVLGSGGIGREVINRAAAFGMRIWAANRKGSPVHNAERTVRGEAWRDLLCEADFIVSTLPLTAETERMIGAAELQRCKPGAWLVNVGRGATIDEDALVHQLREGTLGGAALDAWTTEPLPADHPAWSLPNMIVSPHMSGNSPAGRDRGLRLFVDNLQRFATDRPMTNVVDLSVGY</sequence>
<evidence type="ECO:0000256" key="3">
    <source>
        <dbReference type="ARBA" id="ARBA00023027"/>
    </source>
</evidence>
<feature type="domain" description="D-isomer specific 2-hydroxyacid dehydrogenase catalytic" evidence="5">
    <location>
        <begin position="45"/>
        <end position="317"/>
    </location>
</feature>